<sequence>MARKPIKIAVAFLLAVAAIGVFLLLNRPESSSSTQSTNDAYVQADFTVVAPQISGVVAKVLVDDNQRVEAGDLLAMIDDRDFVVALEAARARVAAAQADIDKLESSLGLQQSVIRQAQAALVADNAALTLAGANAERYRNLAADGSGTQQAKQQAEAELSIKHAGRDRSQAGLLAARQQVSLLEADIQRARAGLAQAQAAKSTAELQLSYTKIVAPIGGTVGQKAIRVGAFVNAGKPLLAIIPLQDVYIAANFRETQLARVRVGQTVKIRVDAFPGEVLNGTVESLGPASGVSYSPVPPHNATGNFTKIVQRLPVRIRLTPDQPLASSLRVGMSVQPEIDVTSAQSQSTARSESARRSHSTRR</sequence>
<dbReference type="Pfam" id="PF25954">
    <property type="entry name" value="Beta-barrel_RND_2"/>
    <property type="match status" value="1"/>
</dbReference>
<dbReference type="SUPFAM" id="SSF111369">
    <property type="entry name" value="HlyD-like secretion proteins"/>
    <property type="match status" value="2"/>
</dbReference>
<dbReference type="Gene3D" id="1.10.287.470">
    <property type="entry name" value="Helix hairpin bin"/>
    <property type="match status" value="1"/>
</dbReference>
<dbReference type="RefSeq" id="WP_021316565.1">
    <property type="nucleotide sequence ID" value="NZ_AUWY01000023.1"/>
</dbReference>
<dbReference type="EMBL" id="AUWY01000023">
    <property type="protein sequence ID" value="EQB33938.1"/>
    <property type="molecule type" value="Genomic_DNA"/>
</dbReference>
<organism evidence="5 6">
    <name type="scientific">Sphingobium ummariense RL-3</name>
    <dbReference type="NCBI Taxonomy" id="1346791"/>
    <lineage>
        <taxon>Bacteria</taxon>
        <taxon>Pseudomonadati</taxon>
        <taxon>Pseudomonadota</taxon>
        <taxon>Alphaproteobacteria</taxon>
        <taxon>Sphingomonadales</taxon>
        <taxon>Sphingomonadaceae</taxon>
        <taxon>Sphingobium</taxon>
    </lineage>
</organism>
<protein>
    <recommendedName>
        <fullName evidence="7">DSBA oxidoreductase</fullName>
    </recommendedName>
</protein>
<evidence type="ECO:0000259" key="4">
    <source>
        <dbReference type="Pfam" id="PF25954"/>
    </source>
</evidence>
<name>T0KKS9_9SPHN</name>
<dbReference type="Gene3D" id="2.40.50.100">
    <property type="match status" value="1"/>
</dbReference>
<feature type="compositionally biased region" description="Polar residues" evidence="2">
    <location>
        <begin position="342"/>
        <end position="352"/>
    </location>
</feature>
<dbReference type="InterPro" id="IPR058625">
    <property type="entry name" value="MdtA-like_BSH"/>
</dbReference>
<evidence type="ECO:0000256" key="1">
    <source>
        <dbReference type="SAM" id="Coils"/>
    </source>
</evidence>
<dbReference type="InterPro" id="IPR050739">
    <property type="entry name" value="MFP"/>
</dbReference>
<dbReference type="Pfam" id="PF25917">
    <property type="entry name" value="BSH_RND"/>
    <property type="match status" value="1"/>
</dbReference>
<feature type="domain" description="Multidrug resistance protein MdtA-like barrel-sandwich hybrid" evidence="3">
    <location>
        <begin position="49"/>
        <end position="241"/>
    </location>
</feature>
<proteinExistence type="predicted"/>
<reference evidence="5 6" key="1">
    <citation type="journal article" date="2013" name="Genome Announc.">
        <title>Draft Genome Sequence of Sphingobium ummariense Strain RL-3, a Hexachlorocyclohexane-Degrading Bacterium.</title>
        <authorList>
            <person name="Kohli P."/>
            <person name="Dua A."/>
            <person name="Sangwan N."/>
            <person name="Oldach P."/>
            <person name="Khurana J.P."/>
            <person name="Lal R."/>
        </authorList>
    </citation>
    <scope>NUCLEOTIDE SEQUENCE [LARGE SCALE GENOMIC DNA]</scope>
    <source>
        <strain evidence="5 6">RL-3</strain>
    </source>
</reference>
<feature type="domain" description="CusB-like beta-barrel" evidence="4">
    <location>
        <begin position="247"/>
        <end position="289"/>
    </location>
</feature>
<dbReference type="PANTHER" id="PTHR30386">
    <property type="entry name" value="MEMBRANE FUSION SUBUNIT OF EMRAB-TOLC MULTIDRUG EFFLUX PUMP"/>
    <property type="match status" value="1"/>
</dbReference>
<evidence type="ECO:0000313" key="6">
    <source>
        <dbReference type="Proteomes" id="UP000015523"/>
    </source>
</evidence>
<dbReference type="STRING" id="1346791.M529_02690"/>
<keyword evidence="1" id="KW-0175">Coiled coil</keyword>
<evidence type="ECO:0000259" key="3">
    <source>
        <dbReference type="Pfam" id="PF25917"/>
    </source>
</evidence>
<accession>T0KKS9</accession>
<dbReference type="PATRIC" id="fig|1346791.3.peg.524"/>
<dbReference type="InterPro" id="IPR058792">
    <property type="entry name" value="Beta-barrel_RND_2"/>
</dbReference>
<dbReference type="Proteomes" id="UP000015523">
    <property type="component" value="Unassembled WGS sequence"/>
</dbReference>
<dbReference type="PANTHER" id="PTHR30386:SF24">
    <property type="entry name" value="MULTIDRUG RESISTANCE EFFLUX PUMP"/>
    <property type="match status" value="1"/>
</dbReference>
<comment type="caution">
    <text evidence="5">The sequence shown here is derived from an EMBL/GenBank/DDBJ whole genome shotgun (WGS) entry which is preliminary data.</text>
</comment>
<evidence type="ECO:0000313" key="5">
    <source>
        <dbReference type="EMBL" id="EQB33938.1"/>
    </source>
</evidence>
<dbReference type="AlphaFoldDB" id="T0KKS9"/>
<gene>
    <name evidence="5" type="ORF">M529_02690</name>
</gene>
<evidence type="ECO:0008006" key="7">
    <source>
        <dbReference type="Google" id="ProtNLM"/>
    </source>
</evidence>
<feature type="coiled-coil region" evidence="1">
    <location>
        <begin position="180"/>
        <end position="207"/>
    </location>
</feature>
<dbReference type="OrthoDB" id="9811754at2"/>
<dbReference type="Gene3D" id="2.40.30.170">
    <property type="match status" value="1"/>
</dbReference>
<evidence type="ECO:0000256" key="2">
    <source>
        <dbReference type="SAM" id="MobiDB-lite"/>
    </source>
</evidence>
<keyword evidence="6" id="KW-1185">Reference proteome</keyword>
<feature type="region of interest" description="Disordered" evidence="2">
    <location>
        <begin position="340"/>
        <end position="363"/>
    </location>
</feature>
<dbReference type="eggNOG" id="COG1566">
    <property type="taxonomic scope" value="Bacteria"/>
</dbReference>